<dbReference type="GO" id="GO:0016747">
    <property type="term" value="F:acyltransferase activity, transferring groups other than amino-acyl groups"/>
    <property type="evidence" value="ECO:0007669"/>
    <property type="project" value="InterPro"/>
</dbReference>
<dbReference type="OrthoDB" id="4536199at2"/>
<organism evidence="2 3">
    <name type="scientific">Nocardia otitidiscaviarum</name>
    <dbReference type="NCBI Taxonomy" id="1823"/>
    <lineage>
        <taxon>Bacteria</taxon>
        <taxon>Bacillati</taxon>
        <taxon>Actinomycetota</taxon>
        <taxon>Actinomycetes</taxon>
        <taxon>Mycobacteriales</taxon>
        <taxon>Nocardiaceae</taxon>
        <taxon>Nocardia</taxon>
    </lineage>
</organism>
<evidence type="ECO:0000313" key="2">
    <source>
        <dbReference type="EMBL" id="SUA74732.1"/>
    </source>
</evidence>
<evidence type="ECO:0000313" key="3">
    <source>
        <dbReference type="Proteomes" id="UP000255467"/>
    </source>
</evidence>
<keyword evidence="3" id="KW-1185">Reference proteome</keyword>
<keyword evidence="2" id="KW-0808">Transferase</keyword>
<proteinExistence type="predicted"/>
<dbReference type="EMBL" id="UGRY01000002">
    <property type="protein sequence ID" value="SUA74732.1"/>
    <property type="molecule type" value="Genomic_DNA"/>
</dbReference>
<name>A0A378YBY1_9NOCA</name>
<dbReference type="InterPro" id="IPR016181">
    <property type="entry name" value="Acyl_CoA_acyltransferase"/>
</dbReference>
<reference evidence="2 3" key="1">
    <citation type="submission" date="2018-06" db="EMBL/GenBank/DDBJ databases">
        <authorList>
            <consortium name="Pathogen Informatics"/>
            <person name="Doyle S."/>
        </authorList>
    </citation>
    <scope>NUCLEOTIDE SEQUENCE [LARGE SCALE GENOMIC DNA]</scope>
    <source>
        <strain evidence="2 3">NCTC1934</strain>
    </source>
</reference>
<dbReference type="Gene3D" id="3.40.630.30">
    <property type="match status" value="1"/>
</dbReference>
<dbReference type="Pfam" id="PF00583">
    <property type="entry name" value="Acetyltransf_1"/>
    <property type="match status" value="1"/>
</dbReference>
<evidence type="ECO:0000259" key="1">
    <source>
        <dbReference type="PROSITE" id="PS51186"/>
    </source>
</evidence>
<gene>
    <name evidence="2" type="ORF">NCTC1934_01729</name>
</gene>
<sequence length="202" mass="22641">MTATIEGLAFRHCSATQARELRDVVEDIYRRSYVDAIASGDPFDSPTEFMHRFDAYTDPGRGNGFELVIASIHGVPAGQTWGWPLPTNARWWEGLTLDEGDIDAFTTEDGTRTFALSEIMVCQEHTGHGLARRLHDELLGGRSEQRATLLVEPDNTRAYAAYRKWGWRKVGSLRPHWPDAPQFDVLLYPLTPGESVAIVVDP</sequence>
<dbReference type="Proteomes" id="UP000255467">
    <property type="component" value="Unassembled WGS sequence"/>
</dbReference>
<protein>
    <submittedName>
        <fullName evidence="2">Acetyltransferase (GNAT) family</fullName>
    </submittedName>
</protein>
<dbReference type="AlphaFoldDB" id="A0A378YBY1"/>
<dbReference type="InterPro" id="IPR000182">
    <property type="entry name" value="GNAT_dom"/>
</dbReference>
<feature type="domain" description="N-acetyltransferase" evidence="1">
    <location>
        <begin position="8"/>
        <end position="192"/>
    </location>
</feature>
<dbReference type="STRING" id="1406858.GCA_000710895_02087"/>
<dbReference type="SUPFAM" id="SSF55729">
    <property type="entry name" value="Acyl-CoA N-acyltransferases (Nat)"/>
    <property type="match status" value="1"/>
</dbReference>
<dbReference type="PROSITE" id="PS51186">
    <property type="entry name" value="GNAT"/>
    <property type="match status" value="1"/>
</dbReference>
<dbReference type="RefSeq" id="WP_039808156.1">
    <property type="nucleotide sequence ID" value="NZ_UGRY01000002.1"/>
</dbReference>
<accession>A0A378YBY1</accession>